<comment type="caution">
    <text evidence="2">The sequence shown here is derived from an EMBL/GenBank/DDBJ whole genome shotgun (WGS) entry which is preliminary data.</text>
</comment>
<evidence type="ECO:0000259" key="1">
    <source>
        <dbReference type="Pfam" id="PF01978"/>
    </source>
</evidence>
<dbReference type="EMBL" id="PFWS01000063">
    <property type="protein sequence ID" value="PJA46300.1"/>
    <property type="molecule type" value="Genomic_DNA"/>
</dbReference>
<dbReference type="InterPro" id="IPR002831">
    <property type="entry name" value="Tscrpt_reg_TrmB_N"/>
</dbReference>
<proteinExistence type="predicted"/>
<evidence type="ECO:0000313" key="2">
    <source>
        <dbReference type="EMBL" id="PJA46300.1"/>
    </source>
</evidence>
<protein>
    <recommendedName>
        <fullName evidence="1">Transcription regulator TrmB N-terminal domain-containing protein</fullName>
    </recommendedName>
</protein>
<sequence length="249" mass="29258">MKLEDFLSHIGFKKNERVIYLATLENSPTSAPELARKTGLPRTTINLILKHLVQRGFVSKTFFKKRVRFVAEPPQKLIEHLKSLVQNGQELLPELQAHYNENDCKPKILFYEGKHAVQKVYDDTFLERPEQILEWNTDEYFNFDRHQVNPHYIDKRTRLGIKTKRIAGSGSRWQTKHALYDESELSQTLIVPKELFWPDIGINIYGNKVAFLNYQENMSVIIESKAIAKTMRQIYELNWILANKKQIKN</sequence>
<dbReference type="Pfam" id="PF01978">
    <property type="entry name" value="TrmB"/>
    <property type="match status" value="1"/>
</dbReference>
<accession>A0A2M7XEJ0</accession>
<dbReference type="PANTHER" id="PTHR34293:SF1">
    <property type="entry name" value="HTH-TYPE TRANSCRIPTIONAL REGULATOR TRMBL2"/>
    <property type="match status" value="1"/>
</dbReference>
<gene>
    <name evidence="2" type="ORF">CO172_03925</name>
</gene>
<dbReference type="InterPro" id="IPR051797">
    <property type="entry name" value="TrmB-like"/>
</dbReference>
<name>A0A2M7XEJ0_9BACT</name>
<dbReference type="SUPFAM" id="SSF46785">
    <property type="entry name" value="Winged helix' DNA-binding domain"/>
    <property type="match status" value="1"/>
</dbReference>
<dbReference type="InterPro" id="IPR036388">
    <property type="entry name" value="WH-like_DNA-bd_sf"/>
</dbReference>
<dbReference type="Gene3D" id="1.10.10.10">
    <property type="entry name" value="Winged helix-like DNA-binding domain superfamily/Winged helix DNA-binding domain"/>
    <property type="match status" value="1"/>
</dbReference>
<evidence type="ECO:0000313" key="3">
    <source>
        <dbReference type="Proteomes" id="UP000229749"/>
    </source>
</evidence>
<dbReference type="InterPro" id="IPR036390">
    <property type="entry name" value="WH_DNA-bd_sf"/>
</dbReference>
<feature type="domain" description="Transcription regulator TrmB N-terminal" evidence="1">
    <location>
        <begin position="7"/>
        <end position="62"/>
    </location>
</feature>
<reference evidence="3" key="1">
    <citation type="submission" date="2017-09" db="EMBL/GenBank/DDBJ databases">
        <title>Depth-based differentiation of microbial function through sediment-hosted aquifers and enrichment of novel symbionts in the deep terrestrial subsurface.</title>
        <authorList>
            <person name="Probst A.J."/>
            <person name="Ladd B."/>
            <person name="Jarett J.K."/>
            <person name="Geller-Mcgrath D.E."/>
            <person name="Sieber C.M.K."/>
            <person name="Emerson J.B."/>
            <person name="Anantharaman K."/>
            <person name="Thomas B.C."/>
            <person name="Malmstrom R."/>
            <person name="Stieglmeier M."/>
            <person name="Klingl A."/>
            <person name="Woyke T."/>
            <person name="Ryan C.M."/>
            <person name="Banfield J.F."/>
        </authorList>
    </citation>
    <scope>NUCLEOTIDE SEQUENCE [LARGE SCALE GENOMIC DNA]</scope>
</reference>
<dbReference type="AlphaFoldDB" id="A0A2M7XEJ0"/>
<dbReference type="Proteomes" id="UP000229749">
    <property type="component" value="Unassembled WGS sequence"/>
</dbReference>
<organism evidence="2 3">
    <name type="scientific">Candidatus Uhrbacteria bacterium CG_4_9_14_3_um_filter_36_7</name>
    <dbReference type="NCBI Taxonomy" id="1975033"/>
    <lineage>
        <taxon>Bacteria</taxon>
        <taxon>Candidatus Uhriibacteriota</taxon>
    </lineage>
</organism>
<dbReference type="PANTHER" id="PTHR34293">
    <property type="entry name" value="HTH-TYPE TRANSCRIPTIONAL REGULATOR TRMBL2"/>
    <property type="match status" value="1"/>
</dbReference>